<accession>A0A1V8RR51</accession>
<dbReference type="RefSeq" id="WP_080919549.1">
    <property type="nucleotide sequence ID" value="NZ_MDET01000013.1"/>
</dbReference>
<organism evidence="3 4">
    <name type="scientific">Manganibacter manganicus</name>
    <dbReference type="NCBI Taxonomy" id="1873176"/>
    <lineage>
        <taxon>Bacteria</taxon>
        <taxon>Pseudomonadati</taxon>
        <taxon>Pseudomonadota</taxon>
        <taxon>Alphaproteobacteria</taxon>
        <taxon>Hyphomicrobiales</taxon>
        <taxon>Phyllobacteriaceae</taxon>
        <taxon>Manganibacter</taxon>
    </lineage>
</organism>
<dbReference type="STRING" id="1873176.BFN67_16735"/>
<evidence type="ECO:0000259" key="2">
    <source>
        <dbReference type="Pfam" id="PF13649"/>
    </source>
</evidence>
<evidence type="ECO:0000256" key="1">
    <source>
        <dbReference type="ARBA" id="ARBA00022679"/>
    </source>
</evidence>
<dbReference type="InterPro" id="IPR041698">
    <property type="entry name" value="Methyltransf_25"/>
</dbReference>
<dbReference type="PANTHER" id="PTHR43861">
    <property type="entry name" value="TRANS-ACONITATE 2-METHYLTRANSFERASE-RELATED"/>
    <property type="match status" value="1"/>
</dbReference>
<gene>
    <name evidence="3" type="ORF">BFN67_16735</name>
</gene>
<dbReference type="AlphaFoldDB" id="A0A1V8RR51"/>
<dbReference type="InterPro" id="IPR029063">
    <property type="entry name" value="SAM-dependent_MTases_sf"/>
</dbReference>
<reference evidence="3 4" key="1">
    <citation type="journal article" date="2016" name="Int. J. Syst. Evol. Microbiol.">
        <title>Pseudaminobacter manganicus sp. nov., isolated from sludge of a manganese mine.</title>
        <authorList>
            <person name="Li J."/>
            <person name="Huang J."/>
            <person name="Liao S."/>
            <person name="Wang G."/>
        </authorList>
    </citation>
    <scope>NUCLEOTIDE SEQUENCE [LARGE SCALE GENOMIC DNA]</scope>
    <source>
        <strain evidence="3 4">JH-7</strain>
    </source>
</reference>
<dbReference type="Gene3D" id="3.40.50.150">
    <property type="entry name" value="Vaccinia Virus protein VP39"/>
    <property type="match status" value="1"/>
</dbReference>
<comment type="caution">
    <text evidence="3">The sequence shown here is derived from an EMBL/GenBank/DDBJ whole genome shotgun (WGS) entry which is preliminary data.</text>
</comment>
<keyword evidence="4" id="KW-1185">Reference proteome</keyword>
<dbReference type="Proteomes" id="UP000191905">
    <property type="component" value="Unassembled WGS sequence"/>
</dbReference>
<dbReference type="GO" id="GO:0032259">
    <property type="term" value="P:methylation"/>
    <property type="evidence" value="ECO:0007669"/>
    <property type="project" value="UniProtKB-KW"/>
</dbReference>
<evidence type="ECO:0000313" key="4">
    <source>
        <dbReference type="Proteomes" id="UP000191905"/>
    </source>
</evidence>
<evidence type="ECO:0000313" key="3">
    <source>
        <dbReference type="EMBL" id="OQM75628.1"/>
    </source>
</evidence>
<dbReference type="Pfam" id="PF13649">
    <property type="entry name" value="Methyltransf_25"/>
    <property type="match status" value="1"/>
</dbReference>
<dbReference type="CDD" id="cd02440">
    <property type="entry name" value="AdoMet_MTases"/>
    <property type="match status" value="1"/>
</dbReference>
<proteinExistence type="predicted"/>
<dbReference type="EMBL" id="MDET01000013">
    <property type="protein sequence ID" value="OQM75628.1"/>
    <property type="molecule type" value="Genomic_DNA"/>
</dbReference>
<feature type="domain" description="Methyltransferase" evidence="2">
    <location>
        <begin position="38"/>
        <end position="133"/>
    </location>
</feature>
<protein>
    <submittedName>
        <fullName evidence="3">Methyltransferase</fullName>
    </submittedName>
</protein>
<keyword evidence="1 3" id="KW-0808">Transferase</keyword>
<dbReference type="OrthoDB" id="9808140at2"/>
<dbReference type="GO" id="GO:0008168">
    <property type="term" value="F:methyltransferase activity"/>
    <property type="evidence" value="ECO:0007669"/>
    <property type="project" value="UniProtKB-KW"/>
</dbReference>
<name>A0A1V8RR51_9HYPH</name>
<dbReference type="SUPFAM" id="SSF53335">
    <property type="entry name" value="S-adenosyl-L-methionine-dependent methyltransferases"/>
    <property type="match status" value="1"/>
</dbReference>
<keyword evidence="3" id="KW-0489">Methyltransferase</keyword>
<sequence length="198" mass="22337">MSTRFPATTMPDRDWWAVLWPDPEIVLRQLGIHSDMIVLDLCCGDGYFTAPLAKHVDGKVFALDLDPEMLEQAKMEVARQGTAVRQWICADAREISELLPEPVDYVLMANTFHGVPDQFGLSRAVRMALRRQGLFGVVNWLPLPREETTVLGQPRGPQTEMRMSSDSVRAIIEPSGYRMVRIVNLPPYHYGAVFEAVP</sequence>